<evidence type="ECO:0000259" key="5">
    <source>
        <dbReference type="PROSITE" id="PS51154"/>
    </source>
</evidence>
<dbReference type="InterPro" id="IPR001841">
    <property type="entry name" value="Znf_RING"/>
</dbReference>
<dbReference type="InterPro" id="IPR013083">
    <property type="entry name" value="Znf_RING/FYVE/PHD"/>
</dbReference>
<dbReference type="Proteomes" id="UP000728032">
    <property type="component" value="Unassembled WGS sequence"/>
</dbReference>
<feature type="domain" description="RING-type" evidence="4">
    <location>
        <begin position="22"/>
        <end position="61"/>
    </location>
</feature>
<dbReference type="CDD" id="cd16620">
    <property type="entry name" value="vRING-HC-C4C4_RBBP6"/>
    <property type="match status" value="1"/>
</dbReference>
<dbReference type="GO" id="GO:0000209">
    <property type="term" value="P:protein polyubiquitination"/>
    <property type="evidence" value="ECO:0007669"/>
    <property type="project" value="TreeGrafter"/>
</dbReference>
<dbReference type="InterPro" id="IPR002589">
    <property type="entry name" value="Macro_dom"/>
</dbReference>
<evidence type="ECO:0000259" key="4">
    <source>
        <dbReference type="PROSITE" id="PS50089"/>
    </source>
</evidence>
<gene>
    <name evidence="6" type="ORF">ONB1V03_LOCUS14003</name>
</gene>
<dbReference type="PANTHER" id="PTHR46016:SF1">
    <property type="entry name" value="RING-TYPE DOMAIN-CONTAINING PROTEIN"/>
    <property type="match status" value="1"/>
</dbReference>
<evidence type="ECO:0008006" key="8">
    <source>
        <dbReference type="Google" id="ProtNLM"/>
    </source>
</evidence>
<dbReference type="GO" id="GO:0008270">
    <property type="term" value="F:zinc ion binding"/>
    <property type="evidence" value="ECO:0007669"/>
    <property type="project" value="UniProtKB-KW"/>
</dbReference>
<feature type="domain" description="Macro" evidence="5">
    <location>
        <begin position="145"/>
        <end position="188"/>
    </location>
</feature>
<dbReference type="OrthoDB" id="6133115at2759"/>
<organism evidence="6">
    <name type="scientific">Oppiella nova</name>
    <dbReference type="NCBI Taxonomy" id="334625"/>
    <lineage>
        <taxon>Eukaryota</taxon>
        <taxon>Metazoa</taxon>
        <taxon>Ecdysozoa</taxon>
        <taxon>Arthropoda</taxon>
        <taxon>Chelicerata</taxon>
        <taxon>Arachnida</taxon>
        <taxon>Acari</taxon>
        <taxon>Acariformes</taxon>
        <taxon>Sarcoptiformes</taxon>
        <taxon>Oribatida</taxon>
        <taxon>Brachypylina</taxon>
        <taxon>Oppioidea</taxon>
        <taxon>Oppiidae</taxon>
        <taxon>Oppiella</taxon>
    </lineage>
</organism>
<dbReference type="SUPFAM" id="SSF52949">
    <property type="entry name" value="Macro domain-like"/>
    <property type="match status" value="1"/>
</dbReference>
<dbReference type="Gene3D" id="3.40.220.10">
    <property type="entry name" value="Leucine Aminopeptidase, subunit E, domain 1"/>
    <property type="match status" value="1"/>
</dbReference>
<keyword evidence="1 3" id="KW-0863">Zinc-finger</keyword>
<evidence type="ECO:0000256" key="1">
    <source>
        <dbReference type="ARBA" id="ARBA00022771"/>
    </source>
</evidence>
<dbReference type="EMBL" id="CAJPVJ010012887">
    <property type="protein sequence ID" value="CAG2174559.1"/>
    <property type="molecule type" value="Genomic_DNA"/>
</dbReference>
<sequence>MPGYDPNRFVGLNESEKQEYTCGICLDIFGDPVDTKCCGQTFCRPCIEGALRVNSVCPLDRRPLNIGDLQNTSSATRLTCLEPNIEQDTLLPITVVSAKSHYRLMSLENKRSLYKCGNGYKTLADIPSWNLYSQHNGIIHNRFVTSAFPYNYIINDKVSVFVGDITALEVDAIVNSANEYLRGGGGGL</sequence>
<dbReference type="GO" id="GO:0006511">
    <property type="term" value="P:ubiquitin-dependent protein catabolic process"/>
    <property type="evidence" value="ECO:0007669"/>
    <property type="project" value="TreeGrafter"/>
</dbReference>
<dbReference type="Pfam" id="PF13923">
    <property type="entry name" value="zf-C3HC4_2"/>
    <property type="match status" value="1"/>
</dbReference>
<dbReference type="PANTHER" id="PTHR46016">
    <property type="entry name" value="ZINC FINGER, RING/FYVE/PHD-TYPE"/>
    <property type="match status" value="1"/>
</dbReference>
<accession>A0A7R9MBY0</accession>
<proteinExistence type="predicted"/>
<keyword evidence="1 3" id="KW-0479">Metal-binding</keyword>
<dbReference type="SUPFAM" id="SSF57850">
    <property type="entry name" value="RING/U-box"/>
    <property type="match status" value="1"/>
</dbReference>
<dbReference type="AlphaFoldDB" id="A0A7R9MBY0"/>
<evidence type="ECO:0000256" key="2">
    <source>
        <dbReference type="ARBA" id="ARBA00022833"/>
    </source>
</evidence>
<keyword evidence="2" id="KW-0862">Zinc</keyword>
<dbReference type="PROSITE" id="PS50089">
    <property type="entry name" value="ZF_RING_2"/>
    <property type="match status" value="1"/>
</dbReference>
<dbReference type="Gene3D" id="3.30.40.10">
    <property type="entry name" value="Zinc/RING finger domain, C3HC4 (zinc finger)"/>
    <property type="match status" value="1"/>
</dbReference>
<evidence type="ECO:0000313" key="6">
    <source>
        <dbReference type="EMBL" id="CAD7657373.1"/>
    </source>
</evidence>
<protein>
    <recommendedName>
        <fullName evidence="8">RING-type domain-containing protein</fullName>
    </recommendedName>
</protein>
<evidence type="ECO:0000313" key="7">
    <source>
        <dbReference type="Proteomes" id="UP000728032"/>
    </source>
</evidence>
<dbReference type="InterPro" id="IPR051438">
    <property type="entry name" value="RNF_E3_ubiq-protein_ligase"/>
</dbReference>
<reference evidence="6" key="1">
    <citation type="submission" date="2020-11" db="EMBL/GenBank/DDBJ databases">
        <authorList>
            <person name="Tran Van P."/>
        </authorList>
    </citation>
    <scope>NUCLEOTIDE SEQUENCE</scope>
</reference>
<dbReference type="EMBL" id="OC927712">
    <property type="protein sequence ID" value="CAD7657373.1"/>
    <property type="molecule type" value="Genomic_DNA"/>
</dbReference>
<dbReference type="InterPro" id="IPR043472">
    <property type="entry name" value="Macro_dom-like"/>
</dbReference>
<dbReference type="GO" id="GO:0061630">
    <property type="term" value="F:ubiquitin protein ligase activity"/>
    <property type="evidence" value="ECO:0007669"/>
    <property type="project" value="TreeGrafter"/>
</dbReference>
<keyword evidence="7" id="KW-1185">Reference proteome</keyword>
<name>A0A7R9MBY0_9ACAR</name>
<evidence type="ECO:0000256" key="3">
    <source>
        <dbReference type="PROSITE-ProRule" id="PRU00175"/>
    </source>
</evidence>
<dbReference type="PROSITE" id="PS51154">
    <property type="entry name" value="MACRO"/>
    <property type="match status" value="1"/>
</dbReference>